<evidence type="ECO:0000256" key="2">
    <source>
        <dbReference type="ARBA" id="ARBA00022640"/>
    </source>
</evidence>
<evidence type="ECO:0000313" key="4">
    <source>
        <dbReference type="EMBL" id="CAK9235411.1"/>
    </source>
</evidence>
<accession>A0ABP0V1M3</accession>
<comment type="subcellular location">
    <subcellularLocation>
        <location evidence="1">Plastid</location>
    </subcellularLocation>
</comment>
<evidence type="ECO:0000256" key="1">
    <source>
        <dbReference type="ARBA" id="ARBA00004474"/>
    </source>
</evidence>
<evidence type="ECO:0000259" key="3">
    <source>
        <dbReference type="Pfam" id="PF04755"/>
    </source>
</evidence>
<dbReference type="Proteomes" id="UP001497512">
    <property type="component" value="Chromosome 8"/>
</dbReference>
<keyword evidence="5" id="KW-1185">Reference proteome</keyword>
<dbReference type="EMBL" id="OZ019900">
    <property type="protein sequence ID" value="CAK9235411.1"/>
    <property type="molecule type" value="Genomic_DNA"/>
</dbReference>
<dbReference type="PANTHER" id="PTHR31906">
    <property type="entry name" value="PLASTID-LIPID-ASSOCIATED PROTEIN 4, CHLOROPLASTIC-RELATED"/>
    <property type="match status" value="1"/>
</dbReference>
<reference evidence="4" key="1">
    <citation type="submission" date="2024-02" db="EMBL/GenBank/DDBJ databases">
        <authorList>
            <consortium name="ELIXIR-Norway"/>
            <consortium name="Elixir Norway"/>
        </authorList>
    </citation>
    <scope>NUCLEOTIDE SEQUENCE</scope>
</reference>
<sequence length="361" mass="39976">MGVSMLEACSDLLLQQQQQQRVRIVGREQQTCYSSIICCYCNPKSSTHFSRSSQSLAFVSRSRIAAASKEGGVGERRISDRKTEGRKSFCADQCHQSCKNLAGCSKKPKKSWRILASSSATVAAEGRGRALMNQEMIERAKMELLQSVLDTDRGSSALIEKRAIIEEAMVELEKFDAGLPLKLEHLDGTWLLQYTTAPDVISLLQASQLPFLQVGQVYQQFECCGSTQGGTVKNILRWSIPGLLQENEGATLIVTAQFSVASSRSIVLQFQEARVGEVEISADLQAFLAPAFLPRTFLNLQILQFLRSLDVRVPLAGRQIQSTERAPIGLRYYLTFLDKNMLLGRALGSGGVFIFSRTQSY</sequence>
<evidence type="ECO:0000313" key="5">
    <source>
        <dbReference type="Proteomes" id="UP001497512"/>
    </source>
</evidence>
<keyword evidence="2" id="KW-0934">Plastid</keyword>
<feature type="domain" description="Plastid lipid-associated protein/fibrillin conserved" evidence="3">
    <location>
        <begin position="139"/>
        <end position="299"/>
    </location>
</feature>
<protein>
    <recommendedName>
        <fullName evidence="3">Plastid lipid-associated protein/fibrillin conserved domain-containing protein</fullName>
    </recommendedName>
</protein>
<dbReference type="InterPro" id="IPR006843">
    <property type="entry name" value="PAP/fibrillin_dom"/>
</dbReference>
<dbReference type="InterPro" id="IPR039633">
    <property type="entry name" value="PAP"/>
</dbReference>
<proteinExistence type="predicted"/>
<dbReference type="Pfam" id="PF04755">
    <property type="entry name" value="PAP_fibrillin"/>
    <property type="match status" value="1"/>
</dbReference>
<organism evidence="4 5">
    <name type="scientific">Sphagnum troendelagicum</name>
    <dbReference type="NCBI Taxonomy" id="128251"/>
    <lineage>
        <taxon>Eukaryota</taxon>
        <taxon>Viridiplantae</taxon>
        <taxon>Streptophyta</taxon>
        <taxon>Embryophyta</taxon>
        <taxon>Bryophyta</taxon>
        <taxon>Sphagnophytina</taxon>
        <taxon>Sphagnopsida</taxon>
        <taxon>Sphagnales</taxon>
        <taxon>Sphagnaceae</taxon>
        <taxon>Sphagnum</taxon>
    </lineage>
</organism>
<gene>
    <name evidence="4" type="ORF">CSSPTR1EN2_LOCUS22703</name>
</gene>
<name>A0ABP0V1M3_9BRYO</name>